<protein>
    <submittedName>
        <fullName evidence="8">ABC transporter substrate-binding protein</fullName>
    </submittedName>
</protein>
<dbReference type="InterPro" id="IPR002491">
    <property type="entry name" value="ABC_transptr_periplasmic_BD"/>
</dbReference>
<evidence type="ECO:0000256" key="1">
    <source>
        <dbReference type="ARBA" id="ARBA00004196"/>
    </source>
</evidence>
<keyword evidence="9" id="KW-1185">Reference proteome</keyword>
<organism evidence="8 9">
    <name type="scientific">Paenibacillus sepulcri</name>
    <dbReference type="NCBI Taxonomy" id="359917"/>
    <lineage>
        <taxon>Bacteria</taxon>
        <taxon>Bacillati</taxon>
        <taxon>Bacillota</taxon>
        <taxon>Bacilli</taxon>
        <taxon>Bacillales</taxon>
        <taxon>Paenibacillaceae</taxon>
        <taxon>Paenibacillus</taxon>
    </lineage>
</organism>
<dbReference type="SUPFAM" id="SSF53807">
    <property type="entry name" value="Helical backbone' metal receptor"/>
    <property type="match status" value="1"/>
</dbReference>
<gene>
    <name evidence="8" type="ORF">K0U00_10755</name>
</gene>
<feature type="chain" id="PRO_5046662003" evidence="6">
    <location>
        <begin position="25"/>
        <end position="337"/>
    </location>
</feature>
<evidence type="ECO:0000256" key="2">
    <source>
        <dbReference type="ARBA" id="ARBA00008814"/>
    </source>
</evidence>
<sequence length="337" mass="36410">MKVINRFMYTAITIVIISMLAACGSSVNDPEPSASANTEQPANAADTANSANTADKEGSAPADADSFRLLTDVMGHEVKVPTHPQRVIAPFIEDPLTALGIKPVAQWGAAGVPQHYLQDKLADVPVLDMAGGLKPEETLSYNPDLIIFLAPTYLANGTYEQYAKIAPTFVLSDNEADWRGNLQKLGALLNQDEAAEKAIADYDQKLKEAKEQLGSIPGSKTAILMQAGDEKGFKLFGPKFYGGSILYEALGFKQPQVLKGDYETYSLETLAQLNEVDYIFVISGEGRAKPPVDNPLWQGLPAVKAGNVFEADSGHWFNANPIANGLMIDDVLRDIHE</sequence>
<dbReference type="Pfam" id="PF01497">
    <property type="entry name" value="Peripla_BP_2"/>
    <property type="match status" value="1"/>
</dbReference>
<comment type="subcellular location">
    <subcellularLocation>
        <location evidence="1">Cell envelope</location>
    </subcellularLocation>
</comment>
<dbReference type="PROSITE" id="PS50983">
    <property type="entry name" value="FE_B12_PBP"/>
    <property type="match status" value="1"/>
</dbReference>
<feature type="domain" description="Fe/B12 periplasmic-binding" evidence="7">
    <location>
        <begin position="84"/>
        <end position="337"/>
    </location>
</feature>
<dbReference type="PROSITE" id="PS51257">
    <property type="entry name" value="PROKAR_LIPOPROTEIN"/>
    <property type="match status" value="1"/>
</dbReference>
<reference evidence="8 9" key="1">
    <citation type="submission" date="2021-07" db="EMBL/GenBank/DDBJ databases">
        <title>Paenibacillus radiodurans sp. nov., isolated from the southeastern edge of Tengger Desert.</title>
        <authorList>
            <person name="Zhang G."/>
        </authorList>
    </citation>
    <scope>NUCLEOTIDE SEQUENCE [LARGE SCALE GENOMIC DNA]</scope>
    <source>
        <strain evidence="8 9">CCM 7311</strain>
    </source>
</reference>
<dbReference type="Proteomes" id="UP001519887">
    <property type="component" value="Unassembled WGS sequence"/>
</dbReference>
<feature type="signal peptide" evidence="6">
    <location>
        <begin position="1"/>
        <end position="24"/>
    </location>
</feature>
<comment type="similarity">
    <text evidence="2">Belongs to the bacterial solute-binding protein 8 family.</text>
</comment>
<feature type="compositionally biased region" description="Low complexity" evidence="5">
    <location>
        <begin position="42"/>
        <end position="53"/>
    </location>
</feature>
<evidence type="ECO:0000256" key="4">
    <source>
        <dbReference type="ARBA" id="ARBA00022729"/>
    </source>
</evidence>
<comment type="caution">
    <text evidence="8">The sequence shown here is derived from an EMBL/GenBank/DDBJ whole genome shotgun (WGS) entry which is preliminary data.</text>
</comment>
<evidence type="ECO:0000256" key="3">
    <source>
        <dbReference type="ARBA" id="ARBA00022448"/>
    </source>
</evidence>
<evidence type="ECO:0000256" key="5">
    <source>
        <dbReference type="SAM" id="MobiDB-lite"/>
    </source>
</evidence>
<dbReference type="PANTHER" id="PTHR30532:SF1">
    <property type="entry name" value="IRON(3+)-HYDROXAMATE-BINDING PROTEIN FHUD"/>
    <property type="match status" value="1"/>
</dbReference>
<dbReference type="InterPro" id="IPR051313">
    <property type="entry name" value="Bact_iron-sidero_bind"/>
</dbReference>
<dbReference type="Gene3D" id="3.40.50.1980">
    <property type="entry name" value="Nitrogenase molybdenum iron protein domain"/>
    <property type="match status" value="2"/>
</dbReference>
<accession>A0ABS7C0V2</accession>
<feature type="region of interest" description="Disordered" evidence="5">
    <location>
        <begin position="27"/>
        <end position="61"/>
    </location>
</feature>
<evidence type="ECO:0000313" key="9">
    <source>
        <dbReference type="Proteomes" id="UP001519887"/>
    </source>
</evidence>
<dbReference type="EMBL" id="JAHZIK010000210">
    <property type="protein sequence ID" value="MBW7454509.1"/>
    <property type="molecule type" value="Genomic_DNA"/>
</dbReference>
<dbReference type="PANTHER" id="PTHR30532">
    <property type="entry name" value="IRON III DICITRATE-BINDING PERIPLASMIC PROTEIN"/>
    <property type="match status" value="1"/>
</dbReference>
<name>A0ABS7C0V2_9BACL</name>
<keyword evidence="3" id="KW-0813">Transport</keyword>
<keyword evidence="4 6" id="KW-0732">Signal</keyword>
<proteinExistence type="inferred from homology"/>
<evidence type="ECO:0000313" key="8">
    <source>
        <dbReference type="EMBL" id="MBW7454509.1"/>
    </source>
</evidence>
<dbReference type="RefSeq" id="WP_210046847.1">
    <property type="nucleotide sequence ID" value="NZ_JBHLVU010000020.1"/>
</dbReference>
<evidence type="ECO:0000256" key="6">
    <source>
        <dbReference type="SAM" id="SignalP"/>
    </source>
</evidence>
<evidence type="ECO:0000259" key="7">
    <source>
        <dbReference type="PROSITE" id="PS50983"/>
    </source>
</evidence>